<dbReference type="RefSeq" id="WP_035573461.1">
    <property type="nucleotide sequence ID" value="NZ_ARYH01000003.1"/>
</dbReference>
<dbReference type="AlphaFoldDB" id="A0A069E0P3"/>
<dbReference type="OrthoDB" id="7619699at2"/>
<proteinExistence type="predicted"/>
<dbReference type="STRING" id="1280949.HAD_15957"/>
<dbReference type="PATRIC" id="fig|1280949.3.peg.3241"/>
<evidence type="ECO:0000313" key="3">
    <source>
        <dbReference type="Proteomes" id="UP000027446"/>
    </source>
</evidence>
<name>A0A069E0P3_9PROT</name>
<sequence length="169" mass="17967">MTLGCGSALAQSPEDAPRPARAPDVVIRNVQLDDLRLIVDEMGGTFLAAGQNDMGAPFVFARLPDGLTLGIYSVCADEAASDCRGVEFMAAFGSVQSYEQVTEVDRAFSAVSVYKADQDTVNVSRYVILDRGITWGNLIENAAVFDALCSKVAERLAYGPPQATASAPR</sequence>
<dbReference type="EMBL" id="ARYH01000003">
    <property type="protein sequence ID" value="KCZ83197.1"/>
    <property type="molecule type" value="Genomic_DNA"/>
</dbReference>
<evidence type="ECO:0000313" key="2">
    <source>
        <dbReference type="EMBL" id="KCZ83197.1"/>
    </source>
</evidence>
<dbReference type="Proteomes" id="UP000027446">
    <property type="component" value="Unassembled WGS sequence"/>
</dbReference>
<feature type="region of interest" description="Disordered" evidence="1">
    <location>
        <begin position="1"/>
        <end position="22"/>
    </location>
</feature>
<comment type="caution">
    <text evidence="2">The sequence shown here is derived from an EMBL/GenBank/DDBJ whole genome shotgun (WGS) entry which is preliminary data.</text>
</comment>
<protein>
    <submittedName>
        <fullName evidence="2">Uncharacterized protein</fullName>
    </submittedName>
</protein>
<accession>A0A069E0P3</accession>
<evidence type="ECO:0000256" key="1">
    <source>
        <dbReference type="SAM" id="MobiDB-lite"/>
    </source>
</evidence>
<organism evidence="2 3">
    <name type="scientific">Hyphomonas adhaerens MHS-3</name>
    <dbReference type="NCBI Taxonomy" id="1280949"/>
    <lineage>
        <taxon>Bacteria</taxon>
        <taxon>Pseudomonadati</taxon>
        <taxon>Pseudomonadota</taxon>
        <taxon>Alphaproteobacteria</taxon>
        <taxon>Hyphomonadales</taxon>
        <taxon>Hyphomonadaceae</taxon>
        <taxon>Hyphomonas</taxon>
    </lineage>
</organism>
<gene>
    <name evidence="2" type="ORF">HAD_15957</name>
</gene>
<keyword evidence="3" id="KW-1185">Reference proteome</keyword>
<reference evidence="2 3" key="1">
    <citation type="journal article" date="2014" name="Antonie Van Leeuwenhoek">
        <title>Hyphomonas beringensis sp. nov. and Hyphomonas chukchiensis sp. nov., isolated from surface seawater of the Bering Sea and Chukchi Sea.</title>
        <authorList>
            <person name="Li C."/>
            <person name="Lai Q."/>
            <person name="Li G."/>
            <person name="Dong C."/>
            <person name="Wang J."/>
            <person name="Liao Y."/>
            <person name="Shao Z."/>
        </authorList>
    </citation>
    <scope>NUCLEOTIDE SEQUENCE [LARGE SCALE GENOMIC DNA]</scope>
    <source>
        <strain evidence="2 3">MHS-3</strain>
    </source>
</reference>